<sequence length="2465" mass="270896">MQSTLLLLKLLLQVDALGYKVQQQITQSLPSAALTGAVCAATSEGLCEDLYATGLISEGQGRFLRECCRSAAAAQCVGISVELPLLLLLPSAEGSRLVDVSISAADRKAASCLYASIWRRLRGGELRKAEALAAAKGASWLVQVLRERLMAMRPNTERLVTRKHRLQREQEARSTEASTLGRQGEGKPQRALLQYTCSQILRSIRSTLRGSANKVPGSGGSNSAIDNTTSRFGHCESHYCMSQEEAGVYGYIAADVEALFAVVEQWSDAVFSLCHSIHEELLRCLVGRSHQRQLQQGATDAFGETVLSLLPGFACAVIKAVGGQAEGLLLHDAGDASLSAAQGGLPEPVAFDKAVAILFSHLLQVLCGSAADARCCGCAWRKQLRWLSSCRCLAVNFLAQRLPVLSDALTGSSSGKQRVASEHQDSFRLLQIHLIAAYMESPIAGLCEAEADGLGAAAGATAGAEEGMHTRLLLQQLLQMVTTGATVYCAAPRNGGRALGSSGVSPEIQRFAALLLCTLRDMGQLQLQQRTGREAVVLQRHSLFAIGAESIDEIVGQYVYGALRNWGPLDVSLARITQQLSPDRRDVLTIACRVAELLWESAAEVLPALNATAPSTETARVLQHHEETRVLRGVQFLLQLLLSIFGFFYLDSQSQHKAALPLLRVARTPQPSLIAAATAAVTGPTVSTARANAASDKDQENLQQQRIAAAAELEQQLQVQQLSRRLGGRVQEEEQQTEEAVGSITWEQRLLERILSPAPARPLMNSLQPLFLSEQQAEAANEACLPLPFRGGQAKWNSSNDAAASEGSSLFSCQTSSDNGFRTGCEGSKGCCQPKALCQGFIDKVFFPEFWVVAWKNLKASWVHRLVRSVKISAMMVLAIHMNLQLAAENYLGTNFLLLTYCLNATLLPEYSSSLYSAIWVWLLTIVVTFVVTLLSFAALYVGGVGGQFVALAVIFILLSWVTVFRIPMLYRVPPFREAIDSTHLGKFALTFIPYNSCCMLMKLRNMMSTFEDITDGIQYLFTYLFWSMVFTLVGLALFAVQIATPPWNSQRTIARRQLRDNMTEVADALRALDSTLQRLTQTLTLADDKAFSASKTELEVAAATLANSVSPLLHALGSQSALRVRLVESGREPYWLYPGPRINVMPEMARVQKVLLQASMHLVGAAKQMALIVKAMDVFVVQRSRALLANIDEVRHSVKIAILVCKEGAGVLALSPSLRRWTTYNEKLSAAAQRLSRLREHMEGVRARSSLGYGPLTRQPSKGAQLVQRAHGLLQQTGVFPPKDIQSCRENEAYDNEEDTAGPDVSRSVEQSLPSIRKPGLGRKVSFRASQPADPSVAPDHYQPAVAEVVHPSAWGKTAMKSRIKLLHSKAATQVKLPKGRMELDTSIGSPLGSEYNPFLNLPSLDVQSSFGRSMSCNVTSPQGSLFENASIFETKAMEIGTNRAGRRNEGEDDKLPLRLATIPVRSESMDAGDIRNQVLLEGLERRGKADEWMEERDSSDCIESMTSGASGNTENPIFGGKRMRINGTSAAAADADAEEHFAGGGSARAKPRRRAQHDYVRGLGKGSASTGDLSCLPSMEVVHLLGLLGQDASYSGRHELDQGKSNLRRTSFRRFFKMNDPGKGVRGRLARDALTEVAKPGMNKWMHQSSLAGSSLSSSERNWYTLEMYERHPKAVQDENALKQQVKLTMFVVSVIQIASKDTLDFCAAIEALLYADRTPSWCRSSVVYLLFAAGFWLNIRMVFLSGTIMGIQLSRGLWDILYFWRWRFSGAEAWFNDVDTVHCLKFVIGITGLYAVGVFADKQITLWLVGSLDLKSAIMPVSSWLMLGFVSTMKWTFEGTVHTATSRLLGTVLGCGCIYGAMMTTNDYGMMLAWNFILCFAAFFIFANSADVHSTFHPEFGYIGQVFLWTCLFIYQTVWLSMESSPSTFAALKLNVTNSRLWGNVIGIVTAVALSHFPPYFSSETEVRYICQSLMGDCSRCVSLIGAAFVRSVCSSAPALAGCPNSNISHQQQLQSQVTGEVPLHYQGAVSAKNNHPDNLIARTKDTQAGDIKTVVDKTKAGLTSSLVSSTVPGEDLVVHFQDIQDTFITNSALKQPKRAQEPKWRRGCCGIGFLAMPETFRRTPVATMLSHHMIIQETMRVGRKRRSKLRKKLQRPVSALKSRHFVSHLRSRHQRSRQLASPAECLQKATEILHHSFEPKLFVCRRLFLEGTKCPHSPLWWVDVSLGRVLDLMDYLRMSIADSCQDFMDCLEANFSDPSTPGAPQATVANCNLLMQTASGRPLRQRFVKLVAIQKEAYMDIGNELVAGRVGCWSRMPAFSSCDCGRRQVSELYLASAKEYMRKRKAIELTQSAILSDVVKCSRELRKQTGHSAQERRMALSVLLLLLQKIEMRHAVTDDIHMYIAKCILSRALPGMDVEEVLMRRCGSGTLFTLDEHKGMLLPSPLAIVVTRTQGFQAHAL</sequence>
<feature type="transmembrane region" description="Helical" evidence="2">
    <location>
        <begin position="1944"/>
        <end position="1964"/>
    </location>
</feature>
<proteinExistence type="predicted"/>
<feature type="transmembrane region" description="Helical" evidence="2">
    <location>
        <begin position="949"/>
        <end position="973"/>
    </location>
</feature>
<feature type="region of interest" description="Disordered" evidence="1">
    <location>
        <begin position="1492"/>
        <end position="1520"/>
    </location>
</feature>
<feature type="compositionally biased region" description="Polar residues" evidence="1">
    <location>
        <begin position="1506"/>
        <end position="1517"/>
    </location>
</feature>
<comment type="caution">
    <text evidence="4">The sequence shown here is derived from an EMBL/GenBank/DDBJ whole genome shotgun (WGS) entry which is preliminary data.</text>
</comment>
<feature type="transmembrane region" description="Helical" evidence="2">
    <location>
        <begin position="1024"/>
        <end position="1044"/>
    </location>
</feature>
<dbReference type="EMBL" id="JROU02001824">
    <property type="protein sequence ID" value="OEH75131.1"/>
    <property type="molecule type" value="Genomic_DNA"/>
</dbReference>
<reference evidence="4 5" key="1">
    <citation type="journal article" date="2016" name="BMC Genomics">
        <title>Comparative genomics reveals Cyclospora cayetanensis possesses coccidia-like metabolism and invasion components but unique surface antigens.</title>
        <authorList>
            <person name="Liu S."/>
            <person name="Wang L."/>
            <person name="Zheng H."/>
            <person name="Xu Z."/>
            <person name="Roellig D.M."/>
            <person name="Li N."/>
            <person name="Frace M.A."/>
            <person name="Tang K."/>
            <person name="Arrowood M.J."/>
            <person name="Moss D.M."/>
            <person name="Zhang L."/>
            <person name="Feng Y."/>
            <person name="Xiao L."/>
        </authorList>
    </citation>
    <scope>NUCLEOTIDE SEQUENCE [LARGE SCALE GENOMIC DNA]</scope>
    <source>
        <strain evidence="4 5">CHN_HEN01</strain>
    </source>
</reference>
<evidence type="ECO:0000256" key="1">
    <source>
        <dbReference type="SAM" id="MobiDB-lite"/>
    </source>
</evidence>
<feature type="transmembrane region" description="Helical" evidence="2">
    <location>
        <begin position="1871"/>
        <end position="1891"/>
    </location>
</feature>
<feature type="chain" id="PRO_5008913925" evidence="3">
    <location>
        <begin position="19"/>
        <end position="2465"/>
    </location>
</feature>
<feature type="transmembrane region" description="Helical" evidence="2">
    <location>
        <begin position="1729"/>
        <end position="1754"/>
    </location>
</feature>
<dbReference type="Proteomes" id="UP000095192">
    <property type="component" value="Unassembled WGS sequence"/>
</dbReference>
<dbReference type="VEuPathDB" id="ToxoDB:cyc_00880"/>
<name>A0A1D3CVA9_9EIME</name>
<keyword evidence="2" id="KW-1133">Transmembrane helix</keyword>
<keyword evidence="2" id="KW-0472">Membrane</keyword>
<feature type="region of interest" description="Disordered" evidence="1">
    <location>
        <begin position="1293"/>
        <end position="1341"/>
    </location>
</feature>
<organism evidence="4 5">
    <name type="scientific">Cyclospora cayetanensis</name>
    <dbReference type="NCBI Taxonomy" id="88456"/>
    <lineage>
        <taxon>Eukaryota</taxon>
        <taxon>Sar</taxon>
        <taxon>Alveolata</taxon>
        <taxon>Apicomplexa</taxon>
        <taxon>Conoidasida</taxon>
        <taxon>Coccidia</taxon>
        <taxon>Eucoccidiorida</taxon>
        <taxon>Eimeriorina</taxon>
        <taxon>Eimeriidae</taxon>
        <taxon>Cyclospora</taxon>
    </lineage>
</organism>
<keyword evidence="5" id="KW-1185">Reference proteome</keyword>
<feature type="transmembrane region" description="Helical" evidence="2">
    <location>
        <begin position="1820"/>
        <end position="1840"/>
    </location>
</feature>
<feature type="signal peptide" evidence="3">
    <location>
        <begin position="1"/>
        <end position="18"/>
    </location>
</feature>
<dbReference type="VEuPathDB" id="ToxoDB:LOC34617978"/>
<feature type="transmembrane region" description="Helical" evidence="2">
    <location>
        <begin position="1847"/>
        <end position="1865"/>
    </location>
</feature>
<feature type="compositionally biased region" description="Basic and acidic residues" evidence="1">
    <location>
        <begin position="1492"/>
        <end position="1501"/>
    </location>
</feature>
<keyword evidence="3" id="KW-0732">Signal</keyword>
<evidence type="ECO:0000313" key="4">
    <source>
        <dbReference type="EMBL" id="OEH75131.1"/>
    </source>
</evidence>
<feature type="transmembrane region" description="Helical" evidence="2">
    <location>
        <begin position="920"/>
        <end position="943"/>
    </location>
</feature>
<evidence type="ECO:0000256" key="3">
    <source>
        <dbReference type="SAM" id="SignalP"/>
    </source>
</evidence>
<keyword evidence="2" id="KW-0812">Transmembrane</keyword>
<gene>
    <name evidence="4" type="ORF">cyc_00880</name>
</gene>
<evidence type="ECO:0000313" key="5">
    <source>
        <dbReference type="Proteomes" id="UP000095192"/>
    </source>
</evidence>
<dbReference type="InParanoid" id="A0A1D3CVA9"/>
<accession>A0A1D3CVA9</accession>
<dbReference type="VEuPathDB" id="ToxoDB:LOC113146454"/>
<feature type="region of interest" description="Disordered" evidence="1">
    <location>
        <begin position="165"/>
        <end position="188"/>
    </location>
</feature>
<protein>
    <submittedName>
        <fullName evidence="4">Uncharacterized protein</fullName>
    </submittedName>
</protein>
<feature type="transmembrane region" description="Helical" evidence="2">
    <location>
        <begin position="1903"/>
        <end position="1924"/>
    </location>
</feature>
<evidence type="ECO:0000256" key="2">
    <source>
        <dbReference type="SAM" id="Phobius"/>
    </source>
</evidence>